<evidence type="ECO:0000256" key="15">
    <source>
        <dbReference type="PROSITE-ProRule" id="PRU00560"/>
    </source>
</evidence>
<keyword evidence="5 15" id="KW-0347">Helicase</keyword>
<keyword evidence="3" id="KW-0227">DNA damage</keyword>
<keyword evidence="9" id="KW-0234">DNA repair</keyword>
<evidence type="ECO:0000256" key="14">
    <source>
        <dbReference type="ARBA" id="ARBA00048988"/>
    </source>
</evidence>
<evidence type="ECO:0000256" key="13">
    <source>
        <dbReference type="ARBA" id="ARBA00034923"/>
    </source>
</evidence>
<name>A0A8J2VMG2_9RHOB</name>
<evidence type="ECO:0000256" key="2">
    <source>
        <dbReference type="ARBA" id="ARBA00022741"/>
    </source>
</evidence>
<dbReference type="GO" id="GO:0004527">
    <property type="term" value="F:exonuclease activity"/>
    <property type="evidence" value="ECO:0007669"/>
    <property type="project" value="UniProtKB-KW"/>
</dbReference>
<evidence type="ECO:0000256" key="12">
    <source>
        <dbReference type="ARBA" id="ARBA00034808"/>
    </source>
</evidence>
<dbReference type="GO" id="GO:0000725">
    <property type="term" value="P:recombinational repair"/>
    <property type="evidence" value="ECO:0007669"/>
    <property type="project" value="TreeGrafter"/>
</dbReference>
<dbReference type="EC" id="5.6.2.4" evidence="12"/>
<keyword evidence="2 15" id="KW-0547">Nucleotide-binding</keyword>
<evidence type="ECO:0000256" key="16">
    <source>
        <dbReference type="SAM" id="MobiDB-lite"/>
    </source>
</evidence>
<organism evidence="19 20">
    <name type="scientific">Agaricicola taiwanensis</name>
    <dbReference type="NCBI Taxonomy" id="591372"/>
    <lineage>
        <taxon>Bacteria</taxon>
        <taxon>Pseudomonadati</taxon>
        <taxon>Pseudomonadota</taxon>
        <taxon>Alphaproteobacteria</taxon>
        <taxon>Rhodobacterales</taxon>
        <taxon>Paracoccaceae</taxon>
        <taxon>Agaricicola</taxon>
    </lineage>
</organism>
<evidence type="ECO:0000256" key="9">
    <source>
        <dbReference type="ARBA" id="ARBA00023204"/>
    </source>
</evidence>
<dbReference type="EMBL" id="BMCP01000001">
    <property type="protein sequence ID" value="GGE32684.1"/>
    <property type="molecule type" value="Genomic_DNA"/>
</dbReference>
<dbReference type="GO" id="GO:0033202">
    <property type="term" value="C:DNA helicase complex"/>
    <property type="evidence" value="ECO:0007669"/>
    <property type="project" value="TreeGrafter"/>
</dbReference>
<protein>
    <recommendedName>
        <fullName evidence="12">DNA 3'-5' helicase</fullName>
        <ecNumber evidence="12">5.6.2.4</ecNumber>
    </recommendedName>
    <alternativeName>
        <fullName evidence="13">DNA 3'-5' helicase II</fullName>
    </alternativeName>
</protein>
<keyword evidence="1" id="KW-0540">Nuclease</keyword>
<dbReference type="GO" id="GO:0043138">
    <property type="term" value="F:3'-5' DNA helicase activity"/>
    <property type="evidence" value="ECO:0007669"/>
    <property type="project" value="UniProtKB-EC"/>
</dbReference>
<dbReference type="GO" id="GO:0003677">
    <property type="term" value="F:DNA binding"/>
    <property type="evidence" value="ECO:0007669"/>
    <property type="project" value="UniProtKB-KW"/>
</dbReference>
<comment type="caution">
    <text evidence="19">The sequence shown here is derived from an EMBL/GenBank/DDBJ whole genome shotgun (WGS) entry which is preliminary data.</text>
</comment>
<evidence type="ECO:0000256" key="1">
    <source>
        <dbReference type="ARBA" id="ARBA00022722"/>
    </source>
</evidence>
<dbReference type="InterPro" id="IPR014151">
    <property type="entry name" value="DNA_helicase_AddA"/>
</dbReference>
<dbReference type="InterPro" id="IPR011604">
    <property type="entry name" value="PDDEXK-like_dom_sf"/>
</dbReference>
<dbReference type="InterPro" id="IPR038726">
    <property type="entry name" value="PDDEXK_AddAB-type"/>
</dbReference>
<dbReference type="RefSeq" id="WP_188408342.1">
    <property type="nucleotide sequence ID" value="NZ_BMCP01000001.1"/>
</dbReference>
<accession>A0A8J2VMG2</accession>
<evidence type="ECO:0000256" key="11">
    <source>
        <dbReference type="ARBA" id="ARBA00034617"/>
    </source>
</evidence>
<feature type="binding site" evidence="15">
    <location>
        <begin position="28"/>
        <end position="35"/>
    </location>
    <ligand>
        <name>ATP</name>
        <dbReference type="ChEBI" id="CHEBI:30616"/>
    </ligand>
</feature>
<evidence type="ECO:0000313" key="20">
    <source>
        <dbReference type="Proteomes" id="UP000602745"/>
    </source>
</evidence>
<evidence type="ECO:0000256" key="6">
    <source>
        <dbReference type="ARBA" id="ARBA00022839"/>
    </source>
</evidence>
<feature type="domain" description="UvrD-like helicase C-terminal" evidence="18">
    <location>
        <begin position="520"/>
        <end position="793"/>
    </location>
</feature>
<dbReference type="InterPro" id="IPR000212">
    <property type="entry name" value="DNA_helicase_UvrD/REP"/>
</dbReference>
<dbReference type="InterPro" id="IPR027417">
    <property type="entry name" value="P-loop_NTPase"/>
</dbReference>
<evidence type="ECO:0000259" key="18">
    <source>
        <dbReference type="PROSITE" id="PS51217"/>
    </source>
</evidence>
<proteinExistence type="predicted"/>
<keyword evidence="7 15" id="KW-0067">ATP-binding</keyword>
<dbReference type="GO" id="GO:0005524">
    <property type="term" value="F:ATP binding"/>
    <property type="evidence" value="ECO:0007669"/>
    <property type="project" value="UniProtKB-UniRule"/>
</dbReference>
<keyword evidence="20" id="KW-1185">Reference proteome</keyword>
<dbReference type="Gene3D" id="3.40.50.300">
    <property type="entry name" value="P-loop containing nucleotide triphosphate hydrolases"/>
    <property type="match status" value="4"/>
</dbReference>
<keyword evidence="4 15" id="KW-0378">Hydrolase</keyword>
<evidence type="ECO:0000256" key="3">
    <source>
        <dbReference type="ARBA" id="ARBA00022763"/>
    </source>
</evidence>
<dbReference type="PROSITE" id="PS51217">
    <property type="entry name" value="UVRD_HELICASE_CTER"/>
    <property type="match status" value="1"/>
</dbReference>
<keyword evidence="6" id="KW-0269">Exonuclease</keyword>
<dbReference type="Pfam" id="PF13361">
    <property type="entry name" value="UvrD_C"/>
    <property type="match status" value="1"/>
</dbReference>
<dbReference type="NCBIfam" id="TIGR02784">
    <property type="entry name" value="addA_alphas"/>
    <property type="match status" value="1"/>
</dbReference>
<keyword evidence="8" id="KW-0238">DNA-binding</keyword>
<dbReference type="Proteomes" id="UP000602745">
    <property type="component" value="Unassembled WGS sequence"/>
</dbReference>
<comment type="catalytic activity">
    <reaction evidence="11">
        <text>Couples ATP hydrolysis with the unwinding of duplex DNA by translocating in the 3'-5' direction.</text>
        <dbReference type="EC" id="5.6.2.4"/>
    </reaction>
</comment>
<dbReference type="PANTHER" id="PTHR11070:SF2">
    <property type="entry name" value="ATP-DEPENDENT DNA HELICASE SRS2"/>
    <property type="match status" value="1"/>
</dbReference>
<dbReference type="AlphaFoldDB" id="A0A8J2VMG2"/>
<feature type="domain" description="UvrD-like helicase ATP-binding" evidence="17">
    <location>
        <begin position="7"/>
        <end position="490"/>
    </location>
</feature>
<evidence type="ECO:0000256" key="5">
    <source>
        <dbReference type="ARBA" id="ARBA00022806"/>
    </source>
</evidence>
<dbReference type="Gene3D" id="1.10.486.10">
    <property type="entry name" value="PCRA, domain 4"/>
    <property type="match status" value="1"/>
</dbReference>
<sequence>MSRGSPSDETVARQRRASDPGASAWVSANAGSGKTYVLAQRVVRLLLAGTPPGRILCLTFTKAAAANMANRVFGWLAEWTRLTDEELDERLQRLGEERPTPARRAVARRLFAQALETPGGLKILTIHGFCERVLQQFPFEANVTPRFSVLDDRTAAEHIAAAKAQIITRATAQPDSRLGRAMNAVIEGATDSAFASALNELLSARGPLARATESAPTPGVAGIISELAAALGVAPGDSLATIDDEVLVGIPAEQWLDLAVAFEEGTAADHKNGSLLRNAITATDEVVRRALYRSLFFTQKDEPRSRLGTKRFRDAFPAWAERLDAEMARLVQLTERRRAVAALTRTDGLLTLADAILTAYARAKAARGALDFDDLVAKTKNLFTRVPASWVLYKLDGGLDHVLVDEAQDTNPDQWEIVAGLTSEFTSGFGARGFAHRTVFAVGDEKQSIYGFQGAAPEAFDAWRRRYMREHQDAELSFFDVRLTQSFRSTPDVLDAVDHVFSRPEAYQGLEAQAAATIHETVRAGHPGVVEIWPLARAEPPVTVDSAWDAPFDTARATSQHVILAERIASAIRRWTTTGDPDAGRPPVSPGDILILVRSRGPLFEATLRALKLRGIPVAGADRLVLNEHIAVLDLLALGDAVIQPEDDLALASVLKSPLFGLSDVDLLAFAPMRRGSLAEALEEAAWNDLAIATARDRFRDWQKAARQMAPFDFFSRVLGRDGGRRAFRARLGPEADDVLDEFLGLALAFGRDEIPTMAGFLHWMRAAEVQIKRDLDVASGEVRVMTVHGAKGLEAKVVVLADSGLPPSGKQDACVLTLPATAAHGPLPVWSPRAGDDPAAVAEARLQARASAEAEHRRLLYVALTRAEDHLVIAGALRANAQEIDPQSWYALVRDGLAPLSQEFQLPGVEEPALRFRATEGTAEGEAHTAPALMSLTPPPWARTRLAPETQMPSLSPSAAAAHEPVRAFGGAAGPAFARARGLAIHRLAEWLPGLAADARRTAAERFLGGGHADLPPDTADGDAAGIIDEALALVADPSLAELFHGNARTEVTIAGRVEIAGQTHAISGRIDRLVEEADGSLLLIDLKTDRQPPAHPPAAYVAQLALYRALLQRMMPGRTINAALLWTALPRLERLPGDVLDAAIAQIVSVP</sequence>
<keyword evidence="10" id="KW-0413">Isomerase</keyword>
<dbReference type="Gene3D" id="3.90.320.10">
    <property type="match status" value="1"/>
</dbReference>
<feature type="region of interest" description="Disordered" evidence="16">
    <location>
        <begin position="1"/>
        <end position="24"/>
    </location>
</feature>
<reference evidence="19" key="1">
    <citation type="journal article" date="2014" name="Int. J. Syst. Evol. Microbiol.">
        <title>Complete genome sequence of Corynebacterium casei LMG S-19264T (=DSM 44701T), isolated from a smear-ripened cheese.</title>
        <authorList>
            <consortium name="US DOE Joint Genome Institute (JGI-PGF)"/>
            <person name="Walter F."/>
            <person name="Albersmeier A."/>
            <person name="Kalinowski J."/>
            <person name="Ruckert C."/>
        </authorList>
    </citation>
    <scope>NUCLEOTIDE SEQUENCE</scope>
    <source>
        <strain evidence="19">CCM 7684</strain>
    </source>
</reference>
<evidence type="ECO:0000259" key="17">
    <source>
        <dbReference type="PROSITE" id="PS51198"/>
    </source>
</evidence>
<gene>
    <name evidence="19" type="ORF">GCM10007276_07460</name>
</gene>
<evidence type="ECO:0000256" key="10">
    <source>
        <dbReference type="ARBA" id="ARBA00023235"/>
    </source>
</evidence>
<dbReference type="SUPFAM" id="SSF52540">
    <property type="entry name" value="P-loop containing nucleoside triphosphate hydrolases"/>
    <property type="match status" value="1"/>
</dbReference>
<evidence type="ECO:0000256" key="8">
    <source>
        <dbReference type="ARBA" id="ARBA00023125"/>
    </source>
</evidence>
<evidence type="ECO:0000256" key="7">
    <source>
        <dbReference type="ARBA" id="ARBA00022840"/>
    </source>
</evidence>
<evidence type="ECO:0000313" key="19">
    <source>
        <dbReference type="EMBL" id="GGE32684.1"/>
    </source>
</evidence>
<dbReference type="PROSITE" id="PS51198">
    <property type="entry name" value="UVRD_HELICASE_ATP_BIND"/>
    <property type="match status" value="1"/>
</dbReference>
<dbReference type="InterPro" id="IPR014016">
    <property type="entry name" value="UvrD-like_ATP-bd"/>
</dbReference>
<reference evidence="19" key="2">
    <citation type="submission" date="2020-09" db="EMBL/GenBank/DDBJ databases">
        <authorList>
            <person name="Sun Q."/>
            <person name="Sedlacek I."/>
        </authorList>
    </citation>
    <scope>NUCLEOTIDE SEQUENCE</scope>
    <source>
        <strain evidence="19">CCM 7684</strain>
    </source>
</reference>
<dbReference type="Pfam" id="PF12705">
    <property type="entry name" value="PDDEXK_1"/>
    <property type="match status" value="1"/>
</dbReference>
<dbReference type="InterPro" id="IPR014017">
    <property type="entry name" value="DNA_helicase_UvrD-like_C"/>
</dbReference>
<dbReference type="Pfam" id="PF00580">
    <property type="entry name" value="UvrD-helicase"/>
    <property type="match status" value="1"/>
</dbReference>
<dbReference type="PANTHER" id="PTHR11070">
    <property type="entry name" value="UVRD / RECB / PCRA DNA HELICASE FAMILY MEMBER"/>
    <property type="match status" value="1"/>
</dbReference>
<comment type="catalytic activity">
    <reaction evidence="14">
        <text>ATP + H2O = ADP + phosphate + H(+)</text>
        <dbReference type="Rhea" id="RHEA:13065"/>
        <dbReference type="ChEBI" id="CHEBI:15377"/>
        <dbReference type="ChEBI" id="CHEBI:15378"/>
        <dbReference type="ChEBI" id="CHEBI:30616"/>
        <dbReference type="ChEBI" id="CHEBI:43474"/>
        <dbReference type="ChEBI" id="CHEBI:456216"/>
        <dbReference type="EC" id="5.6.2.4"/>
    </reaction>
</comment>
<evidence type="ECO:0000256" key="4">
    <source>
        <dbReference type="ARBA" id="ARBA00022801"/>
    </source>
</evidence>
<dbReference type="GO" id="GO:0005829">
    <property type="term" value="C:cytosol"/>
    <property type="evidence" value="ECO:0007669"/>
    <property type="project" value="TreeGrafter"/>
</dbReference>